<comment type="caution">
    <text evidence="1">The sequence shown here is derived from an EMBL/GenBank/DDBJ whole genome shotgun (WGS) entry which is preliminary data.</text>
</comment>
<protein>
    <recommendedName>
        <fullName evidence="3">G domain-containing protein</fullName>
    </recommendedName>
</protein>
<proteinExistence type="predicted"/>
<dbReference type="InterPro" id="IPR027417">
    <property type="entry name" value="P-loop_NTPase"/>
</dbReference>
<keyword evidence="2" id="KW-1185">Reference proteome</keyword>
<evidence type="ECO:0000313" key="2">
    <source>
        <dbReference type="Proteomes" id="UP001498398"/>
    </source>
</evidence>
<gene>
    <name evidence="1" type="ORF">VKT23_000154</name>
</gene>
<evidence type="ECO:0008006" key="3">
    <source>
        <dbReference type="Google" id="ProtNLM"/>
    </source>
</evidence>
<evidence type="ECO:0000313" key="1">
    <source>
        <dbReference type="EMBL" id="KAK7472043.1"/>
    </source>
</evidence>
<sequence>MTSLNTLSPPNSPIRDRRPSMIDEELTNSVQDILDRCPRFRILVLGKAGAGKSSVINAAFGVTDAHVSHSRVGESDIYQEITSRENPRFVLHDSKGFATGEVNNLQTVKRFIDEKAQPIVDIRDKLHAIWCTWESLRHVHIIDVTLFRYCIEIPTENGALFEVADSEFMKMDLQKVPVIVVFTKFDLLVSKLEMEAADSLDDDDDELTDDQYREISLKAEDIFQRTCVEPLRKTLADHDIPMIPYIRVSTRNQYKDTLVELTKVTKDQLDEAVWLIWAFAQRASADLKIDACIRIGQRKYWRGLASSLNFPGMTLRKCVEALHNEMVAVWNFDDPRMILLSDDFRMLMSHLVNRMSDGTNPMERLISVAEFVGQIGAAVPTAGLIAVPVAAFAQWVLTVYSDAPVVLRQLMAYITDLTIVMQSLYWIIQARSASAGTISTTRGAVDRRAVRLAFKAYRESGDCTRVHNEIRAFVRSTTAFRRNQRDVVLEKVIELIRNNRFEPPESYKQRSKESGPVLNENEDEYWYFAEPEGMSDLGH</sequence>
<reference evidence="1 2" key="1">
    <citation type="submission" date="2024-01" db="EMBL/GenBank/DDBJ databases">
        <title>A draft genome for the cacao thread blight pathogen Marasmiellus scandens.</title>
        <authorList>
            <person name="Baruah I.K."/>
            <person name="Leung J."/>
            <person name="Bukari Y."/>
            <person name="Amoako-Attah I."/>
            <person name="Meinhardt L.W."/>
            <person name="Bailey B.A."/>
            <person name="Cohen S.P."/>
        </authorList>
    </citation>
    <scope>NUCLEOTIDE SEQUENCE [LARGE SCALE GENOMIC DNA]</scope>
    <source>
        <strain evidence="1 2">GH-19</strain>
    </source>
</reference>
<organism evidence="1 2">
    <name type="scientific">Marasmiellus scandens</name>
    <dbReference type="NCBI Taxonomy" id="2682957"/>
    <lineage>
        <taxon>Eukaryota</taxon>
        <taxon>Fungi</taxon>
        <taxon>Dikarya</taxon>
        <taxon>Basidiomycota</taxon>
        <taxon>Agaricomycotina</taxon>
        <taxon>Agaricomycetes</taxon>
        <taxon>Agaricomycetidae</taxon>
        <taxon>Agaricales</taxon>
        <taxon>Marasmiineae</taxon>
        <taxon>Omphalotaceae</taxon>
        <taxon>Marasmiellus</taxon>
    </lineage>
</organism>
<accession>A0ABR1K3N9</accession>
<dbReference type="Proteomes" id="UP001498398">
    <property type="component" value="Unassembled WGS sequence"/>
</dbReference>
<dbReference type="Gene3D" id="3.40.50.300">
    <property type="entry name" value="P-loop containing nucleotide triphosphate hydrolases"/>
    <property type="match status" value="1"/>
</dbReference>
<dbReference type="CDD" id="cd00882">
    <property type="entry name" value="Ras_like_GTPase"/>
    <property type="match status" value="1"/>
</dbReference>
<dbReference type="SUPFAM" id="SSF52540">
    <property type="entry name" value="P-loop containing nucleoside triphosphate hydrolases"/>
    <property type="match status" value="1"/>
</dbReference>
<name>A0ABR1K3N9_9AGAR</name>
<dbReference type="EMBL" id="JBANRG010000001">
    <property type="protein sequence ID" value="KAK7472043.1"/>
    <property type="molecule type" value="Genomic_DNA"/>
</dbReference>